<dbReference type="AlphaFoldDB" id="A0AAN5CML3"/>
<organism evidence="2 3">
    <name type="scientific">Pristionchus mayeri</name>
    <dbReference type="NCBI Taxonomy" id="1317129"/>
    <lineage>
        <taxon>Eukaryota</taxon>
        <taxon>Metazoa</taxon>
        <taxon>Ecdysozoa</taxon>
        <taxon>Nematoda</taxon>
        <taxon>Chromadorea</taxon>
        <taxon>Rhabditida</taxon>
        <taxon>Rhabditina</taxon>
        <taxon>Diplogasteromorpha</taxon>
        <taxon>Diplogasteroidea</taxon>
        <taxon>Neodiplogasteridae</taxon>
        <taxon>Pristionchus</taxon>
    </lineage>
</organism>
<evidence type="ECO:0000256" key="1">
    <source>
        <dbReference type="SAM" id="Phobius"/>
    </source>
</evidence>
<accession>A0AAN5CML3</accession>
<proteinExistence type="predicted"/>
<name>A0AAN5CML3_9BILA</name>
<feature type="transmembrane region" description="Helical" evidence="1">
    <location>
        <begin position="71"/>
        <end position="97"/>
    </location>
</feature>
<dbReference type="EMBL" id="BTRK01000004">
    <property type="protein sequence ID" value="GMR47225.1"/>
    <property type="molecule type" value="Genomic_DNA"/>
</dbReference>
<sequence length="194" mass="21784">QMHTRPSISESIAEWENEMALVEKKNTDALKKEDLNWKKTIDYNTLRESRDCFLPFTSFSMSSSDSFPGTLLPVLAVCIVPPMTFVLVFFACTYCILVRRSSLSSDQSPSSPSVVQVQPVPQQTTAPSTEMHLGYVIMCVMFGLMMTSFLLFHILLPYTRLGSFSLRQSVPTTSVNAVTVTPMSKMTTDNFNRI</sequence>
<keyword evidence="1" id="KW-0472">Membrane</keyword>
<reference evidence="3" key="1">
    <citation type="submission" date="2022-10" db="EMBL/GenBank/DDBJ databases">
        <title>Genome assembly of Pristionchus species.</title>
        <authorList>
            <person name="Yoshida K."/>
            <person name="Sommer R.J."/>
        </authorList>
    </citation>
    <scope>NUCLEOTIDE SEQUENCE [LARGE SCALE GENOMIC DNA]</scope>
    <source>
        <strain evidence="3">RS5460</strain>
    </source>
</reference>
<feature type="transmembrane region" description="Helical" evidence="1">
    <location>
        <begin position="133"/>
        <end position="156"/>
    </location>
</feature>
<keyword evidence="1" id="KW-0812">Transmembrane</keyword>
<dbReference type="Proteomes" id="UP001328107">
    <property type="component" value="Unassembled WGS sequence"/>
</dbReference>
<evidence type="ECO:0000313" key="3">
    <source>
        <dbReference type="Proteomes" id="UP001328107"/>
    </source>
</evidence>
<evidence type="ECO:0000313" key="2">
    <source>
        <dbReference type="EMBL" id="GMR47225.1"/>
    </source>
</evidence>
<comment type="caution">
    <text evidence="2">The sequence shown here is derived from an EMBL/GenBank/DDBJ whole genome shotgun (WGS) entry which is preliminary data.</text>
</comment>
<keyword evidence="3" id="KW-1185">Reference proteome</keyword>
<gene>
    <name evidence="2" type="ORF">PMAYCL1PPCAC_17420</name>
</gene>
<keyword evidence="1" id="KW-1133">Transmembrane helix</keyword>
<feature type="non-terminal residue" evidence="2">
    <location>
        <position position="1"/>
    </location>
</feature>
<protein>
    <submittedName>
        <fullName evidence="2">Uncharacterized protein</fullName>
    </submittedName>
</protein>